<feature type="transmembrane region" description="Helical" evidence="1">
    <location>
        <begin position="79"/>
        <end position="97"/>
    </location>
</feature>
<feature type="transmembrane region" description="Helical" evidence="1">
    <location>
        <begin position="277"/>
        <end position="294"/>
    </location>
</feature>
<dbReference type="PANTHER" id="PTHR23542">
    <property type="match status" value="1"/>
</dbReference>
<evidence type="ECO:0000256" key="1">
    <source>
        <dbReference type="SAM" id="Phobius"/>
    </source>
</evidence>
<reference evidence="2" key="1">
    <citation type="journal article" date="2014" name="Int. J. Syst. Evol. Microbiol.">
        <title>Complete genome sequence of Corynebacterium casei LMG S-19264T (=DSM 44701T), isolated from a smear-ripened cheese.</title>
        <authorList>
            <consortium name="US DOE Joint Genome Institute (JGI-PGF)"/>
            <person name="Walter F."/>
            <person name="Albersmeier A."/>
            <person name="Kalinowski J."/>
            <person name="Ruckert C."/>
        </authorList>
    </citation>
    <scope>NUCLEOTIDE SEQUENCE</scope>
    <source>
        <strain evidence="2">JCM 4633</strain>
    </source>
</reference>
<dbReference type="EMBL" id="BMVB01000010">
    <property type="protein sequence ID" value="GHC55108.1"/>
    <property type="molecule type" value="Genomic_DNA"/>
</dbReference>
<feature type="transmembrane region" description="Helical" evidence="1">
    <location>
        <begin position="212"/>
        <end position="231"/>
    </location>
</feature>
<proteinExistence type="predicted"/>
<dbReference type="SUPFAM" id="SSF103473">
    <property type="entry name" value="MFS general substrate transporter"/>
    <property type="match status" value="2"/>
</dbReference>
<keyword evidence="1" id="KW-0472">Membrane</keyword>
<keyword evidence="1" id="KW-0812">Transmembrane</keyword>
<reference evidence="2" key="2">
    <citation type="submission" date="2020-09" db="EMBL/GenBank/DDBJ databases">
        <authorList>
            <person name="Sun Q."/>
            <person name="Ohkuma M."/>
        </authorList>
    </citation>
    <scope>NUCLEOTIDE SEQUENCE</scope>
    <source>
        <strain evidence="2">JCM 4633</strain>
    </source>
</reference>
<dbReference type="GO" id="GO:0022857">
    <property type="term" value="F:transmembrane transporter activity"/>
    <property type="evidence" value="ECO:0007669"/>
    <property type="project" value="InterPro"/>
</dbReference>
<gene>
    <name evidence="2" type="ORF">GCM10010507_34410</name>
</gene>
<comment type="caution">
    <text evidence="2">The sequence shown here is derived from an EMBL/GenBank/DDBJ whole genome shotgun (WGS) entry which is preliminary data.</text>
</comment>
<dbReference type="Pfam" id="PF07690">
    <property type="entry name" value="MFS_1"/>
    <property type="match status" value="1"/>
</dbReference>
<dbReference type="RefSeq" id="WP_190110682.1">
    <property type="nucleotide sequence ID" value="NZ_BMVB01000010.1"/>
</dbReference>
<dbReference type="InterPro" id="IPR036259">
    <property type="entry name" value="MFS_trans_sf"/>
</dbReference>
<evidence type="ECO:0000313" key="3">
    <source>
        <dbReference type="Proteomes" id="UP000646244"/>
    </source>
</evidence>
<dbReference type="InterPro" id="IPR011701">
    <property type="entry name" value="MFS"/>
</dbReference>
<feature type="transmembrane region" description="Helical" evidence="1">
    <location>
        <begin position="46"/>
        <end position="67"/>
    </location>
</feature>
<keyword evidence="1" id="KW-1133">Transmembrane helix</keyword>
<dbReference type="Gene3D" id="1.20.1250.20">
    <property type="entry name" value="MFS general substrate transporter like domains"/>
    <property type="match status" value="1"/>
</dbReference>
<feature type="transmembrane region" description="Helical" evidence="1">
    <location>
        <begin position="243"/>
        <end position="265"/>
    </location>
</feature>
<dbReference type="PANTHER" id="PTHR23542:SF1">
    <property type="entry name" value="MAJOR FACILITATOR SUPERFAMILY (MFS) PROFILE DOMAIN-CONTAINING PROTEIN"/>
    <property type="match status" value="1"/>
</dbReference>
<protein>
    <submittedName>
        <fullName evidence="2">MFS transporter</fullName>
    </submittedName>
</protein>
<sequence length="401" mass="40933">MLAPYKDCLSRPHVTYLFATNLLGRLPNGMAPLGIALFLRSHGMGFGVVGGITALYGLSTAVGGPLLGRAVDRHGQPRVLWISAVVSAAGFLALIWAGGNTGAAAAAAAVAGLASPPLEPCLRTLWPDVLDDKRAIATAYALDAALQEVVFAAGPLFVVLIGWLAGPGPALAVTTVAMVAGTLAYVSPEPVRRWRAEPRRPDWAGPLRSSMLRRLLVALACVGVGLGGLNIDTVAYQEHIGQSGLSGILLGVNAAGALIGGLIYGARQWKATTMRQLQVLLACMACCYLLLALVPPPAVAIALVFLAGLFLSPVLACGFAIIGDVAPPGTATEAFAWMVTAVLTGNAAGSSAAGVAEQHLGLWASFLVPGLAALASAVVALVLLRDAAQPSATRSVKATHP</sequence>
<feature type="transmembrane region" description="Helical" evidence="1">
    <location>
        <begin position="362"/>
        <end position="384"/>
    </location>
</feature>
<organism evidence="2 3">
    <name type="scientific">Streptomyces cinnamoneus</name>
    <name type="common">Streptoverticillium cinnamoneum</name>
    <dbReference type="NCBI Taxonomy" id="53446"/>
    <lineage>
        <taxon>Bacteria</taxon>
        <taxon>Bacillati</taxon>
        <taxon>Actinomycetota</taxon>
        <taxon>Actinomycetes</taxon>
        <taxon>Kitasatosporales</taxon>
        <taxon>Streptomycetaceae</taxon>
        <taxon>Streptomyces</taxon>
        <taxon>Streptomyces cinnamoneus group</taxon>
    </lineage>
</organism>
<dbReference type="Proteomes" id="UP000646244">
    <property type="component" value="Unassembled WGS sequence"/>
</dbReference>
<dbReference type="AlphaFoldDB" id="A0A918TN37"/>
<feature type="transmembrane region" description="Helical" evidence="1">
    <location>
        <begin position="334"/>
        <end position="356"/>
    </location>
</feature>
<feature type="transmembrane region" description="Helical" evidence="1">
    <location>
        <begin position="300"/>
        <end position="322"/>
    </location>
</feature>
<name>A0A918TN37_STRCJ</name>
<accession>A0A918TN37</accession>
<evidence type="ECO:0000313" key="2">
    <source>
        <dbReference type="EMBL" id="GHC55108.1"/>
    </source>
</evidence>
<feature type="transmembrane region" description="Helical" evidence="1">
    <location>
        <begin position="138"/>
        <end position="164"/>
    </location>
</feature>